<dbReference type="Proteomes" id="UP000235145">
    <property type="component" value="Unassembled WGS sequence"/>
</dbReference>
<evidence type="ECO:0000313" key="2">
    <source>
        <dbReference type="EMBL" id="KAJ0204798.1"/>
    </source>
</evidence>
<sequence length="88" mass="9439">MELSPTYVLSNSIAEEIHKERAVVIAIVDLKVLEGVVCGVEPTTALPSLPSSDVPVPSKILYVHTPPSSPLLPGHNGLEQQEMEHTDS</sequence>
<dbReference type="EMBL" id="NBSK02000005">
    <property type="protein sequence ID" value="KAJ0204798.1"/>
    <property type="molecule type" value="Genomic_DNA"/>
</dbReference>
<reference evidence="2 3" key="1">
    <citation type="journal article" date="2017" name="Nat. Commun.">
        <title>Genome assembly with in vitro proximity ligation data and whole-genome triplication in lettuce.</title>
        <authorList>
            <person name="Reyes-Chin-Wo S."/>
            <person name="Wang Z."/>
            <person name="Yang X."/>
            <person name="Kozik A."/>
            <person name="Arikit S."/>
            <person name="Song C."/>
            <person name="Xia L."/>
            <person name="Froenicke L."/>
            <person name="Lavelle D.O."/>
            <person name="Truco M.J."/>
            <person name="Xia R."/>
            <person name="Zhu S."/>
            <person name="Xu C."/>
            <person name="Xu H."/>
            <person name="Xu X."/>
            <person name="Cox K."/>
            <person name="Korf I."/>
            <person name="Meyers B.C."/>
            <person name="Michelmore R.W."/>
        </authorList>
    </citation>
    <scope>NUCLEOTIDE SEQUENCE [LARGE SCALE GENOMIC DNA]</scope>
    <source>
        <strain evidence="3">cv. Salinas</strain>
        <tissue evidence="2">Seedlings</tissue>
    </source>
</reference>
<dbReference type="AlphaFoldDB" id="A0A9R1VGX7"/>
<protein>
    <submittedName>
        <fullName evidence="2">Uncharacterized protein</fullName>
    </submittedName>
</protein>
<comment type="caution">
    <text evidence="2">The sequence shown here is derived from an EMBL/GenBank/DDBJ whole genome shotgun (WGS) entry which is preliminary data.</text>
</comment>
<feature type="region of interest" description="Disordered" evidence="1">
    <location>
        <begin position="67"/>
        <end position="88"/>
    </location>
</feature>
<gene>
    <name evidence="2" type="ORF">LSAT_V11C500245210</name>
</gene>
<name>A0A9R1VGX7_LACSA</name>
<evidence type="ECO:0000313" key="3">
    <source>
        <dbReference type="Proteomes" id="UP000235145"/>
    </source>
</evidence>
<accession>A0A9R1VGX7</accession>
<keyword evidence="3" id="KW-1185">Reference proteome</keyword>
<proteinExistence type="predicted"/>
<evidence type="ECO:0000256" key="1">
    <source>
        <dbReference type="SAM" id="MobiDB-lite"/>
    </source>
</evidence>
<organism evidence="2 3">
    <name type="scientific">Lactuca sativa</name>
    <name type="common">Garden lettuce</name>
    <dbReference type="NCBI Taxonomy" id="4236"/>
    <lineage>
        <taxon>Eukaryota</taxon>
        <taxon>Viridiplantae</taxon>
        <taxon>Streptophyta</taxon>
        <taxon>Embryophyta</taxon>
        <taxon>Tracheophyta</taxon>
        <taxon>Spermatophyta</taxon>
        <taxon>Magnoliopsida</taxon>
        <taxon>eudicotyledons</taxon>
        <taxon>Gunneridae</taxon>
        <taxon>Pentapetalae</taxon>
        <taxon>asterids</taxon>
        <taxon>campanulids</taxon>
        <taxon>Asterales</taxon>
        <taxon>Asteraceae</taxon>
        <taxon>Cichorioideae</taxon>
        <taxon>Cichorieae</taxon>
        <taxon>Lactucinae</taxon>
        <taxon>Lactuca</taxon>
    </lineage>
</organism>